<keyword evidence="3" id="KW-1185">Reference proteome</keyword>
<dbReference type="Proteomes" id="UP001189429">
    <property type="component" value="Unassembled WGS sequence"/>
</dbReference>
<evidence type="ECO:0000256" key="1">
    <source>
        <dbReference type="SAM" id="MobiDB-lite"/>
    </source>
</evidence>
<sequence length="177" mass="19106">MVRAPRARDWAKAPLAQNKKRCAGTSGALTARPPPKPAAKDRPLASERSAARGHGRLSAAEEEEEEEEPEPRHERSPPRGRSPWRATEGARPRAPRSARGGGRSGCLRARAPFGGAHKRGGGALETTGRFYTGGSERRRAQVAVPARAESARCDCPRGGRAKKRRSCISKLSVCVLW</sequence>
<feature type="compositionally biased region" description="Acidic residues" evidence="1">
    <location>
        <begin position="60"/>
        <end position="69"/>
    </location>
</feature>
<name>A0ABN9W959_9DINO</name>
<evidence type="ECO:0000313" key="2">
    <source>
        <dbReference type="EMBL" id="CAK0882751.1"/>
    </source>
</evidence>
<organism evidence="2 3">
    <name type="scientific">Prorocentrum cordatum</name>
    <dbReference type="NCBI Taxonomy" id="2364126"/>
    <lineage>
        <taxon>Eukaryota</taxon>
        <taxon>Sar</taxon>
        <taxon>Alveolata</taxon>
        <taxon>Dinophyceae</taxon>
        <taxon>Prorocentrales</taxon>
        <taxon>Prorocentraceae</taxon>
        <taxon>Prorocentrum</taxon>
    </lineage>
</organism>
<accession>A0ABN9W959</accession>
<protein>
    <submittedName>
        <fullName evidence="2">Uncharacterized protein</fullName>
    </submittedName>
</protein>
<proteinExistence type="predicted"/>
<comment type="caution">
    <text evidence="2">The sequence shown here is derived from an EMBL/GenBank/DDBJ whole genome shotgun (WGS) entry which is preliminary data.</text>
</comment>
<reference evidence="2" key="1">
    <citation type="submission" date="2023-10" db="EMBL/GenBank/DDBJ databases">
        <authorList>
            <person name="Chen Y."/>
            <person name="Shah S."/>
            <person name="Dougan E. K."/>
            <person name="Thang M."/>
            <person name="Chan C."/>
        </authorList>
    </citation>
    <scope>NUCLEOTIDE SEQUENCE [LARGE SCALE GENOMIC DNA]</scope>
</reference>
<feature type="compositionally biased region" description="Basic and acidic residues" evidence="1">
    <location>
        <begin position="1"/>
        <end position="11"/>
    </location>
</feature>
<dbReference type="EMBL" id="CAUYUJ010018333">
    <property type="protein sequence ID" value="CAK0882751.1"/>
    <property type="molecule type" value="Genomic_DNA"/>
</dbReference>
<gene>
    <name evidence="2" type="ORF">PCOR1329_LOCUS65174</name>
</gene>
<evidence type="ECO:0000313" key="3">
    <source>
        <dbReference type="Proteomes" id="UP001189429"/>
    </source>
</evidence>
<feature type="region of interest" description="Disordered" evidence="1">
    <location>
        <begin position="1"/>
        <end position="160"/>
    </location>
</feature>